<proteinExistence type="predicted"/>
<keyword evidence="1" id="KW-0732">Signal</keyword>
<dbReference type="OrthoDB" id="9795222at2"/>
<feature type="chain" id="PRO_5012730343" evidence="1">
    <location>
        <begin position="20"/>
        <end position="372"/>
    </location>
</feature>
<dbReference type="EMBL" id="FUYZ01000004">
    <property type="protein sequence ID" value="SKB87580.1"/>
    <property type="molecule type" value="Genomic_DNA"/>
</dbReference>
<dbReference type="RefSeq" id="WP_159447638.1">
    <property type="nucleotide sequence ID" value="NZ_FUYZ01000004.1"/>
</dbReference>
<dbReference type="Proteomes" id="UP000191112">
    <property type="component" value="Unassembled WGS sequence"/>
</dbReference>
<organism evidence="3 4">
    <name type="scientific">Soonwooa buanensis</name>
    <dbReference type="NCBI Taxonomy" id="619805"/>
    <lineage>
        <taxon>Bacteria</taxon>
        <taxon>Pseudomonadati</taxon>
        <taxon>Bacteroidota</taxon>
        <taxon>Flavobacteriia</taxon>
        <taxon>Flavobacteriales</taxon>
        <taxon>Weeksellaceae</taxon>
        <taxon>Chryseobacterium group</taxon>
        <taxon>Soonwooa</taxon>
    </lineage>
</organism>
<dbReference type="InterPro" id="IPR024535">
    <property type="entry name" value="RHGA/B-epi-like_pectate_lyase"/>
</dbReference>
<dbReference type="Pfam" id="PF12708">
    <property type="entry name" value="Pect-lyase_RHGA_epim"/>
    <property type="match status" value="1"/>
</dbReference>
<evidence type="ECO:0000313" key="4">
    <source>
        <dbReference type="Proteomes" id="UP000191112"/>
    </source>
</evidence>
<keyword evidence="4" id="KW-1185">Reference proteome</keyword>
<evidence type="ECO:0000313" key="3">
    <source>
        <dbReference type="EMBL" id="SKB87580.1"/>
    </source>
</evidence>
<evidence type="ECO:0000256" key="1">
    <source>
        <dbReference type="SAM" id="SignalP"/>
    </source>
</evidence>
<protein>
    <submittedName>
        <fullName evidence="3">Pectate lyase superfamily protein</fullName>
    </submittedName>
</protein>
<dbReference type="AlphaFoldDB" id="A0A1T5EV35"/>
<dbReference type="GO" id="GO:0016829">
    <property type="term" value="F:lyase activity"/>
    <property type="evidence" value="ECO:0007669"/>
    <property type="project" value="UniProtKB-KW"/>
</dbReference>
<name>A0A1T5EV35_9FLAO</name>
<keyword evidence="3" id="KW-0456">Lyase</keyword>
<dbReference type="SUPFAM" id="SSF51126">
    <property type="entry name" value="Pectin lyase-like"/>
    <property type="match status" value="1"/>
</dbReference>
<dbReference type="STRING" id="619805.SAMN05660477_01575"/>
<gene>
    <name evidence="3" type="ORF">SAMN05660477_01575</name>
</gene>
<dbReference type="Gene3D" id="2.160.20.10">
    <property type="entry name" value="Single-stranded right-handed beta-helix, Pectin lyase-like"/>
    <property type="match status" value="1"/>
</dbReference>
<evidence type="ECO:0000259" key="2">
    <source>
        <dbReference type="Pfam" id="PF12708"/>
    </source>
</evidence>
<sequence>MMKFLFCFMLLCSSISIFAQDANVEETILAADLSPMTDSKVDNIVYYKKNGKYYKRNTDSGYNVKWFGAVGNGIVDDASAIQKALEYIKKSSPLQNITNGWNYGGGKLYLPAGKYKISKKILIPDNITIEGAGTNYTLIISQVPTAFSNVTGIQNGKDYIMSQSINIKKLFVNGGGIELIGAYDSTVESVKVFNTELGIDVSSAINLKIRDVQVLNCKKGIVLRGDLGSGPSTSTYLDNVWVAHCSVVGLSITAENYKLVTHSIRNSIFEYNGLGVQITGDVEQILFDNIHLEGNKDKNFRISNNVQGSFKNVWTDSSETYISGSKSTASKLYFENFNDQITVDPSFQGEIIGNLFVKKVNVSKNIKFKVLN</sequence>
<accession>A0A1T5EV35</accession>
<feature type="signal peptide" evidence="1">
    <location>
        <begin position="1"/>
        <end position="19"/>
    </location>
</feature>
<reference evidence="3 4" key="1">
    <citation type="submission" date="2017-02" db="EMBL/GenBank/DDBJ databases">
        <authorList>
            <person name="Peterson S.W."/>
        </authorList>
    </citation>
    <scope>NUCLEOTIDE SEQUENCE [LARGE SCALE GENOMIC DNA]</scope>
    <source>
        <strain evidence="3 4">DSM 22323</strain>
    </source>
</reference>
<dbReference type="InterPro" id="IPR012334">
    <property type="entry name" value="Pectin_lyas_fold"/>
</dbReference>
<feature type="domain" description="Rhamnogalacturonase A/B/Epimerase-like pectate lyase" evidence="2">
    <location>
        <begin position="63"/>
        <end position="160"/>
    </location>
</feature>
<dbReference type="InterPro" id="IPR011050">
    <property type="entry name" value="Pectin_lyase_fold/virulence"/>
</dbReference>
<dbReference type="InterPro" id="IPR006626">
    <property type="entry name" value="PbH1"/>
</dbReference>
<dbReference type="SMART" id="SM00710">
    <property type="entry name" value="PbH1"/>
    <property type="match status" value="4"/>
</dbReference>